<sequence length="190" mass="21145">MSAHAFNLDNIDDAVFDAFMNLPENMVGEIIAGELHTVPRPAPKHSLAGSSLGFSIGGPFHHGTNGPGGWWILDEPELHIEGDIVVPDLAGWRRERMPTLPDTAWFEAVPDWACEILSPRTARHDRVVKMPLYAHWGVRHLWLVDPDLRVLEAYELSAGKWVLLKALQEDDEVQLPPFDAAGFSLATLWG</sequence>
<dbReference type="RefSeq" id="WP_002709365.1">
    <property type="nucleotide sequence ID" value="NZ_JH651384.1"/>
</dbReference>
<dbReference type="CDD" id="cd06260">
    <property type="entry name" value="DUF820-like"/>
    <property type="match status" value="1"/>
</dbReference>
<accession>A0A656HKB9</accession>
<dbReference type="Gene3D" id="3.90.1570.10">
    <property type="entry name" value="tt1808, chain A"/>
    <property type="match status" value="1"/>
</dbReference>
<dbReference type="InterPro" id="IPR011335">
    <property type="entry name" value="Restrct_endonuc-II-like"/>
</dbReference>
<evidence type="ECO:0000259" key="1">
    <source>
        <dbReference type="Pfam" id="PF05685"/>
    </source>
</evidence>
<dbReference type="SUPFAM" id="SSF52980">
    <property type="entry name" value="Restriction endonuclease-like"/>
    <property type="match status" value="1"/>
</dbReference>
<evidence type="ECO:0000313" key="2">
    <source>
        <dbReference type="EMBL" id="EIJ35465.1"/>
    </source>
</evidence>
<dbReference type="PANTHER" id="PTHR34107">
    <property type="entry name" value="SLL0198 PROTEIN-RELATED"/>
    <property type="match status" value="1"/>
</dbReference>
<reference evidence="3" key="1">
    <citation type="journal article" date="2011" name="Stand. Genomic Sci.">
        <title>Genome sequence of the filamentous, gliding Thiothrix nivea neotype strain (JP2(T)).</title>
        <authorList>
            <person name="Lapidus A."/>
            <person name="Nolan M."/>
            <person name="Lucas S."/>
            <person name="Glavina Del Rio T."/>
            <person name="Tice H."/>
            <person name="Cheng J.F."/>
            <person name="Tapia R."/>
            <person name="Han C."/>
            <person name="Goodwin L."/>
            <person name="Pitluck S."/>
            <person name="Liolios K."/>
            <person name="Pagani I."/>
            <person name="Ivanova N."/>
            <person name="Huntemann M."/>
            <person name="Mavromatis K."/>
            <person name="Mikhailova N."/>
            <person name="Pati A."/>
            <person name="Chen A."/>
            <person name="Palaniappan K."/>
            <person name="Land M."/>
            <person name="Brambilla E.M."/>
            <person name="Rohde M."/>
            <person name="Abt B."/>
            <person name="Verbarg S."/>
            <person name="Goker M."/>
            <person name="Bristow J."/>
            <person name="Eisen J.A."/>
            <person name="Markowitz V."/>
            <person name="Hugenholtz P."/>
            <person name="Kyrpides N.C."/>
            <person name="Klenk H.P."/>
            <person name="Woyke T."/>
        </authorList>
    </citation>
    <scope>NUCLEOTIDE SEQUENCE [LARGE SCALE GENOMIC DNA]</scope>
    <source>
        <strain evidence="3">ATCC 35100 / DSM 5205 / JP2</strain>
    </source>
</reference>
<organism evidence="2 3">
    <name type="scientific">Thiothrix nivea (strain ATCC 35100 / DSM 5205 / JP2)</name>
    <dbReference type="NCBI Taxonomy" id="870187"/>
    <lineage>
        <taxon>Bacteria</taxon>
        <taxon>Pseudomonadati</taxon>
        <taxon>Pseudomonadota</taxon>
        <taxon>Gammaproteobacteria</taxon>
        <taxon>Thiotrichales</taxon>
        <taxon>Thiotrichaceae</taxon>
        <taxon>Thiothrix</taxon>
    </lineage>
</organism>
<dbReference type="InterPro" id="IPR008538">
    <property type="entry name" value="Uma2"/>
</dbReference>
<protein>
    <recommendedName>
        <fullName evidence="1">Putative restriction endonuclease domain-containing protein</fullName>
    </recommendedName>
</protein>
<dbReference type="OrthoDB" id="9799703at2"/>
<evidence type="ECO:0000313" key="3">
    <source>
        <dbReference type="Proteomes" id="UP000005317"/>
    </source>
</evidence>
<name>A0A656HKB9_THINJ</name>
<dbReference type="Pfam" id="PF05685">
    <property type="entry name" value="Uma2"/>
    <property type="match status" value="1"/>
</dbReference>
<dbReference type="InterPro" id="IPR012296">
    <property type="entry name" value="Nuclease_put_TT1808"/>
</dbReference>
<feature type="domain" description="Putative restriction endonuclease" evidence="1">
    <location>
        <begin position="29"/>
        <end position="186"/>
    </location>
</feature>
<dbReference type="AlphaFoldDB" id="A0A656HKB9"/>
<keyword evidence="3" id="KW-1185">Reference proteome</keyword>
<dbReference type="Proteomes" id="UP000005317">
    <property type="component" value="Unassembled WGS sequence"/>
</dbReference>
<gene>
    <name evidence="2" type="ORF">Thini_2939</name>
</gene>
<proteinExistence type="predicted"/>
<dbReference type="EMBL" id="JH651384">
    <property type="protein sequence ID" value="EIJ35465.1"/>
    <property type="molecule type" value="Genomic_DNA"/>
</dbReference>
<dbReference type="PANTHER" id="PTHR34107:SF4">
    <property type="entry name" value="SLL1222 PROTEIN"/>
    <property type="match status" value="1"/>
</dbReference>